<comment type="caution">
    <text evidence="1">The sequence shown here is derived from an EMBL/GenBank/DDBJ whole genome shotgun (WGS) entry which is preliminary data.</text>
</comment>
<sequence>MIEGAGQMTNDVHVALQIGSPMDGSDGLIWSLRKNAPLLDARDCVVPRPKFYRRPLTRLAETLRGNPAPVEAQDTLLYAGLESNAGRIFFASTEQIGSADTAFDDGVFFGAAGDMPSWTRALFPQAAFSFFMGLSNPAMMIAELVHSGAYGTYEEITDGAALTSLKWSDVIARIRAKNPDVPLILWTKEEIPFVWPRIMRAVLGDGDATELEGALDPLGAILTPEGHTRLETYLADHPGLNEDARIRVLEIFMEKFARPDQIAVDIDLPGWKNGTYEAMTETYETDLEVIAAMEGVTLISA</sequence>
<accession>A0A2V4MLJ8</accession>
<protein>
    <submittedName>
        <fullName evidence="1">Uncharacterized protein</fullName>
    </submittedName>
</protein>
<dbReference type="Proteomes" id="UP000248012">
    <property type="component" value="Unassembled WGS sequence"/>
</dbReference>
<evidence type="ECO:0000313" key="1">
    <source>
        <dbReference type="EMBL" id="PYC47541.1"/>
    </source>
</evidence>
<proteinExistence type="predicted"/>
<reference evidence="1 2" key="1">
    <citation type="submission" date="2018-05" db="EMBL/GenBank/DDBJ databases">
        <title>Oceanovita maritima gen. nov., sp. nov., a marine bacterium in the family Rhodobacteraceae isolated from surface seawater of Lundu port Xiamen, China.</title>
        <authorList>
            <person name="Hetharua B.H."/>
            <person name="Min D."/>
            <person name="Liao H."/>
            <person name="Tian Y."/>
        </authorList>
    </citation>
    <scope>NUCLEOTIDE SEQUENCE [LARGE SCALE GENOMIC DNA]</scope>
    <source>
        <strain evidence="1 2">FSX-11</strain>
    </source>
</reference>
<keyword evidence="2" id="KW-1185">Reference proteome</keyword>
<dbReference type="AlphaFoldDB" id="A0A2V4MLJ8"/>
<dbReference type="EMBL" id="QFVT01000005">
    <property type="protein sequence ID" value="PYC47541.1"/>
    <property type="molecule type" value="Genomic_DNA"/>
</dbReference>
<evidence type="ECO:0000313" key="2">
    <source>
        <dbReference type="Proteomes" id="UP000248012"/>
    </source>
</evidence>
<gene>
    <name evidence="1" type="ORF">DI396_08815</name>
</gene>
<organism evidence="1 2">
    <name type="scientific">Litorivita pollutaquae</name>
    <dbReference type="NCBI Taxonomy" id="2200892"/>
    <lineage>
        <taxon>Bacteria</taxon>
        <taxon>Pseudomonadati</taxon>
        <taxon>Pseudomonadota</taxon>
        <taxon>Alphaproteobacteria</taxon>
        <taxon>Rhodobacterales</taxon>
        <taxon>Paracoccaceae</taxon>
        <taxon>Litorivita</taxon>
    </lineage>
</organism>
<name>A0A2V4MLJ8_9RHOB</name>
<dbReference type="OrthoDB" id="7843705at2"/>